<dbReference type="EMBL" id="CAJNOJ010000354">
    <property type="protein sequence ID" value="CAF1414037.1"/>
    <property type="molecule type" value="Genomic_DNA"/>
</dbReference>
<evidence type="ECO:0000313" key="3">
    <source>
        <dbReference type="EMBL" id="CAF1329854.1"/>
    </source>
</evidence>
<dbReference type="InterPro" id="IPR011256">
    <property type="entry name" value="Reg_factor_effector_dom_sf"/>
</dbReference>
<dbReference type="Pfam" id="PF04832">
    <property type="entry name" value="SOUL"/>
    <property type="match status" value="1"/>
</dbReference>
<dbReference type="AlphaFoldDB" id="A0A815FIK7"/>
<evidence type="ECO:0000313" key="5">
    <source>
        <dbReference type="Proteomes" id="UP000663828"/>
    </source>
</evidence>
<evidence type="ECO:0008006" key="6">
    <source>
        <dbReference type="Google" id="ProtNLM"/>
    </source>
</evidence>
<dbReference type="OrthoDB" id="6424451at2759"/>
<dbReference type="Gene3D" id="3.20.80.10">
    <property type="entry name" value="Regulatory factor, effector binding domain"/>
    <property type="match status" value="1"/>
</dbReference>
<evidence type="ECO:0000256" key="2">
    <source>
        <dbReference type="SAM" id="SignalP"/>
    </source>
</evidence>
<evidence type="ECO:0000256" key="1">
    <source>
        <dbReference type="ARBA" id="ARBA00009817"/>
    </source>
</evidence>
<dbReference type="SUPFAM" id="SSF55136">
    <property type="entry name" value="Probable bacterial effector-binding domain"/>
    <property type="match status" value="1"/>
</dbReference>
<feature type="chain" id="PRO_5036227500" description="SOUL heme-binding protein" evidence="2">
    <location>
        <begin position="21"/>
        <end position="214"/>
    </location>
</feature>
<accession>A0A815FIK7</accession>
<feature type="signal peptide" evidence="2">
    <location>
        <begin position="1"/>
        <end position="20"/>
    </location>
</feature>
<keyword evidence="2" id="KW-0732">Signal</keyword>
<reference evidence="3" key="1">
    <citation type="submission" date="2021-02" db="EMBL/GenBank/DDBJ databases">
        <authorList>
            <person name="Nowell W R."/>
        </authorList>
    </citation>
    <scope>NUCLEOTIDE SEQUENCE</scope>
</reference>
<dbReference type="Proteomes" id="UP000663828">
    <property type="component" value="Unassembled WGS sequence"/>
</dbReference>
<comment type="caution">
    <text evidence="3">The sequence shown here is derived from an EMBL/GenBank/DDBJ whole genome shotgun (WGS) entry which is preliminary data.</text>
</comment>
<gene>
    <name evidence="4" type="ORF">EDS130_LOCUS36952</name>
    <name evidence="3" type="ORF">XAT740_LOCUS30373</name>
</gene>
<dbReference type="PANTHER" id="PTHR11220:SF58">
    <property type="entry name" value="SOUL HEME-BINDING FAMILY PROTEIN"/>
    <property type="match status" value="1"/>
</dbReference>
<sequence length="214" mass="24140">MHSLTIVAILIVANCYFTLANPISNLFGAVDTETPPYDVISKGTKYEVRRYRSQLWAQVEYTVDASTDFGDKLSIGFQPLFQYITGKNEKEQKIPMTAPVVMQQVNSDSTRRRMAFIMPASEFTELSQLPKPTDSTVKLIAVNEPLALACITFNMGITSKRVDTREEELRQATTADKIQLVTGRENVRVGGYNPPWTLPWFRKNELCIPLVNQA</sequence>
<dbReference type="InterPro" id="IPR006917">
    <property type="entry name" value="SOUL_heme-bd"/>
</dbReference>
<proteinExistence type="inferred from homology"/>
<protein>
    <recommendedName>
        <fullName evidence="6">SOUL heme-binding protein</fullName>
    </recommendedName>
</protein>
<dbReference type="Proteomes" id="UP000663852">
    <property type="component" value="Unassembled WGS sequence"/>
</dbReference>
<dbReference type="PANTHER" id="PTHR11220">
    <property type="entry name" value="HEME-BINDING PROTEIN-RELATED"/>
    <property type="match status" value="1"/>
</dbReference>
<comment type="similarity">
    <text evidence="1">Belongs to the HEBP family.</text>
</comment>
<name>A0A815FIK7_ADIRI</name>
<organism evidence="3 5">
    <name type="scientific">Adineta ricciae</name>
    <name type="common">Rotifer</name>
    <dbReference type="NCBI Taxonomy" id="249248"/>
    <lineage>
        <taxon>Eukaryota</taxon>
        <taxon>Metazoa</taxon>
        <taxon>Spiralia</taxon>
        <taxon>Gnathifera</taxon>
        <taxon>Rotifera</taxon>
        <taxon>Eurotatoria</taxon>
        <taxon>Bdelloidea</taxon>
        <taxon>Adinetida</taxon>
        <taxon>Adinetidae</taxon>
        <taxon>Adineta</taxon>
    </lineage>
</organism>
<dbReference type="EMBL" id="CAJNOR010002702">
    <property type="protein sequence ID" value="CAF1329854.1"/>
    <property type="molecule type" value="Genomic_DNA"/>
</dbReference>
<keyword evidence="5" id="KW-1185">Reference proteome</keyword>
<evidence type="ECO:0000313" key="4">
    <source>
        <dbReference type="EMBL" id="CAF1414037.1"/>
    </source>
</evidence>